<dbReference type="SUPFAM" id="SSF50685">
    <property type="entry name" value="Barwin-like endoglucanases"/>
    <property type="match status" value="1"/>
</dbReference>
<proteinExistence type="predicted"/>
<keyword evidence="2" id="KW-1185">Reference proteome</keyword>
<dbReference type="Gene3D" id="2.40.40.10">
    <property type="entry name" value="RlpA-like domain"/>
    <property type="match status" value="1"/>
</dbReference>
<dbReference type="InParanoid" id="A0A401G6P3"/>
<sequence>MGYILATWYEVGLGACGYTDKDSDPIVAISYIIYGSGGSCGQWMHITNTVNGIGQYGLTYDECEGQSDIVNILWLDILRV</sequence>
<comment type="caution">
    <text evidence="1">The sequence shown here is derived from an EMBL/GenBank/DDBJ whole genome shotgun (WGS) entry which is preliminary data.</text>
</comment>
<dbReference type="STRING" id="139825.A0A401G6P3"/>
<protein>
    <submittedName>
        <fullName evidence="1">Uncharacterized protein</fullName>
    </submittedName>
</protein>
<dbReference type="EMBL" id="BFAD01000001">
    <property type="protein sequence ID" value="GBE77842.1"/>
    <property type="molecule type" value="Genomic_DNA"/>
</dbReference>
<evidence type="ECO:0000313" key="1">
    <source>
        <dbReference type="EMBL" id="GBE77842.1"/>
    </source>
</evidence>
<dbReference type="InterPro" id="IPR036908">
    <property type="entry name" value="RlpA-like_sf"/>
</dbReference>
<dbReference type="RefSeq" id="XP_027608755.1">
    <property type="nucleotide sequence ID" value="XM_027752954.1"/>
</dbReference>
<name>A0A401G6P3_9APHY</name>
<gene>
    <name evidence="1" type="ORF">SCP_0107240</name>
</gene>
<reference evidence="1 2" key="1">
    <citation type="journal article" date="2018" name="Sci. Rep.">
        <title>Genome sequence of the cauliflower mushroom Sparassis crispa (Hanabiratake) and its association with beneficial usage.</title>
        <authorList>
            <person name="Kiyama R."/>
            <person name="Furutani Y."/>
            <person name="Kawaguchi K."/>
            <person name="Nakanishi T."/>
        </authorList>
    </citation>
    <scope>NUCLEOTIDE SEQUENCE [LARGE SCALE GENOMIC DNA]</scope>
</reference>
<dbReference type="OrthoDB" id="406505at2759"/>
<dbReference type="GeneID" id="38774759"/>
<dbReference type="AlphaFoldDB" id="A0A401G6P3"/>
<dbReference type="Proteomes" id="UP000287166">
    <property type="component" value="Unassembled WGS sequence"/>
</dbReference>
<accession>A0A401G6P3</accession>
<evidence type="ECO:0000313" key="2">
    <source>
        <dbReference type="Proteomes" id="UP000287166"/>
    </source>
</evidence>
<dbReference type="CDD" id="cd22191">
    <property type="entry name" value="DPBB_RlpA_EXP_N-like"/>
    <property type="match status" value="1"/>
</dbReference>
<organism evidence="1 2">
    <name type="scientific">Sparassis crispa</name>
    <dbReference type="NCBI Taxonomy" id="139825"/>
    <lineage>
        <taxon>Eukaryota</taxon>
        <taxon>Fungi</taxon>
        <taxon>Dikarya</taxon>
        <taxon>Basidiomycota</taxon>
        <taxon>Agaricomycotina</taxon>
        <taxon>Agaricomycetes</taxon>
        <taxon>Polyporales</taxon>
        <taxon>Sparassidaceae</taxon>
        <taxon>Sparassis</taxon>
    </lineage>
</organism>